<dbReference type="InterPro" id="IPR036653">
    <property type="entry name" value="CinA-like_C"/>
</dbReference>
<reference evidence="3 4" key="1">
    <citation type="submission" date="2016-10" db="EMBL/GenBank/DDBJ databases">
        <authorList>
            <person name="de Groot N.N."/>
        </authorList>
    </citation>
    <scope>NUCLEOTIDE SEQUENCE [LARGE SCALE GENOMIC DNA]</scope>
    <source>
        <strain evidence="3 4">ATCC BAA-466</strain>
    </source>
</reference>
<dbReference type="EMBL" id="FNCK01000001">
    <property type="protein sequence ID" value="SDF87900.1"/>
    <property type="molecule type" value="Genomic_DNA"/>
</dbReference>
<gene>
    <name evidence="1" type="primary">cinA</name>
    <name evidence="3" type="ORF">SAMN05421791_101320</name>
</gene>
<dbReference type="NCBIfam" id="TIGR00199">
    <property type="entry name" value="PncC_domain"/>
    <property type="match status" value="1"/>
</dbReference>
<dbReference type="InterPro" id="IPR001453">
    <property type="entry name" value="MoaB/Mog_dom"/>
</dbReference>
<dbReference type="Pfam" id="PF18146">
    <property type="entry name" value="CinA_KH"/>
    <property type="match status" value="1"/>
</dbReference>
<dbReference type="Gene3D" id="3.40.980.10">
    <property type="entry name" value="MoaB/Mog-like domain"/>
    <property type="match status" value="1"/>
</dbReference>
<dbReference type="NCBIfam" id="TIGR00200">
    <property type="entry name" value="cinA_nterm"/>
    <property type="match status" value="1"/>
</dbReference>
<dbReference type="RefSeq" id="WP_090289017.1">
    <property type="nucleotide sequence ID" value="NZ_FNCK01000001.1"/>
</dbReference>
<dbReference type="SMART" id="SM00852">
    <property type="entry name" value="MoCF_biosynth"/>
    <property type="match status" value="1"/>
</dbReference>
<proteinExistence type="inferred from homology"/>
<dbReference type="PANTHER" id="PTHR13939">
    <property type="entry name" value="NICOTINAMIDE-NUCLEOTIDE AMIDOHYDROLASE PNCC"/>
    <property type="match status" value="1"/>
</dbReference>
<dbReference type="InterPro" id="IPR050101">
    <property type="entry name" value="CinA"/>
</dbReference>
<dbReference type="PANTHER" id="PTHR13939:SF0">
    <property type="entry name" value="NMN AMIDOHYDROLASE-LIKE PROTEIN YFAY"/>
    <property type="match status" value="1"/>
</dbReference>
<comment type="similarity">
    <text evidence="1">Belongs to the CinA family.</text>
</comment>
<dbReference type="STRING" id="120956.SAMN05421791_101320"/>
<dbReference type="InterPro" id="IPR036425">
    <property type="entry name" value="MoaB/Mog-like_dom_sf"/>
</dbReference>
<feature type="domain" description="MoaB/Mog" evidence="2">
    <location>
        <begin position="4"/>
        <end position="172"/>
    </location>
</feature>
<sequence length="424" mass="46768">MKLEIITVGTELVMGHTINTNAALLAKSFRTIGIGSTYQQVVDDDFDRIEEAIKMASKRSNLIVLAGGIGPTHDDLTKEVLAHFLGQDLVIDSKQWDYIQTYFKKQNRSISSLDYKQALTFQEGLCFHTEDGLACGSLYHDPVLNSYYVCLPGPPSELKAMLEKKVLPYFAKQLQHRTSIESLYLNFYGIGESEVATILTPLIQDPNSPLIEIYAKPRHIQVGISEKGLDPAIKDQVLETTADQIISQLKDYYMGQGKDHSIQAYLIDQMKKMKLTLSCAESLTGGQLSASLTSIPGASAVVKGSFVVYQPQAKVDLLGIDPQLIDRYSVYSEQCACAMANQCLRLSGTDLAIALTGVAGPGPDQGHPVGEVYLACASNRGTTEWVKVMIPDRGRDYVRDLATQHAFELIKKTIEQKFAKYLSL</sequence>
<dbReference type="Pfam" id="PF02464">
    <property type="entry name" value="CinA"/>
    <property type="match status" value="1"/>
</dbReference>
<dbReference type="AlphaFoldDB" id="A0A1G7PR64"/>
<dbReference type="NCBIfam" id="NF001813">
    <property type="entry name" value="PRK00549.1"/>
    <property type="match status" value="1"/>
</dbReference>
<evidence type="ECO:0000259" key="2">
    <source>
        <dbReference type="SMART" id="SM00852"/>
    </source>
</evidence>
<keyword evidence="4" id="KW-1185">Reference proteome</keyword>
<evidence type="ECO:0000313" key="4">
    <source>
        <dbReference type="Proteomes" id="UP000199708"/>
    </source>
</evidence>
<dbReference type="InterPro" id="IPR041424">
    <property type="entry name" value="CinA_KH"/>
</dbReference>
<dbReference type="CDD" id="cd00885">
    <property type="entry name" value="cinA"/>
    <property type="match status" value="1"/>
</dbReference>
<dbReference type="HAMAP" id="MF_00226_B">
    <property type="entry name" value="CinA_B"/>
    <property type="match status" value="1"/>
</dbReference>
<evidence type="ECO:0000256" key="1">
    <source>
        <dbReference type="HAMAP-Rule" id="MF_00226"/>
    </source>
</evidence>
<dbReference type="InterPro" id="IPR008136">
    <property type="entry name" value="CinA_C"/>
</dbReference>
<dbReference type="SUPFAM" id="SSF142433">
    <property type="entry name" value="CinA-like"/>
    <property type="match status" value="1"/>
</dbReference>
<dbReference type="InterPro" id="IPR008135">
    <property type="entry name" value="Competence-induced_CinA"/>
</dbReference>
<dbReference type="Gene3D" id="3.90.950.20">
    <property type="entry name" value="CinA-like"/>
    <property type="match status" value="1"/>
</dbReference>
<dbReference type="Pfam" id="PF00994">
    <property type="entry name" value="MoCF_biosynth"/>
    <property type="match status" value="1"/>
</dbReference>
<dbReference type="Proteomes" id="UP000199708">
    <property type="component" value="Unassembled WGS sequence"/>
</dbReference>
<organism evidence="3 4">
    <name type="scientific">Facklamia miroungae</name>
    <dbReference type="NCBI Taxonomy" id="120956"/>
    <lineage>
        <taxon>Bacteria</taxon>
        <taxon>Bacillati</taxon>
        <taxon>Bacillota</taxon>
        <taxon>Bacilli</taxon>
        <taxon>Lactobacillales</taxon>
        <taxon>Aerococcaceae</taxon>
        <taxon>Facklamia</taxon>
    </lineage>
</organism>
<evidence type="ECO:0000313" key="3">
    <source>
        <dbReference type="EMBL" id="SDF87900.1"/>
    </source>
</evidence>
<protein>
    <recommendedName>
        <fullName evidence="1">Putative competence-damage inducible protein</fullName>
    </recommendedName>
</protein>
<dbReference type="SUPFAM" id="SSF53218">
    <property type="entry name" value="Molybdenum cofactor biosynthesis proteins"/>
    <property type="match status" value="1"/>
</dbReference>
<dbReference type="OrthoDB" id="9801454at2"/>
<dbReference type="PIRSF" id="PIRSF006728">
    <property type="entry name" value="CinA"/>
    <property type="match status" value="1"/>
</dbReference>
<dbReference type="Gene3D" id="3.30.70.2860">
    <property type="match status" value="1"/>
</dbReference>
<accession>A0A1G7PR64</accession>
<name>A0A1G7PR64_9LACT</name>